<keyword evidence="8" id="KW-1185">Reference proteome</keyword>
<name>A0A120K1K9_9SACH</name>
<dbReference type="NCBIfam" id="TIGR00357">
    <property type="entry name" value="peptide-methionine (R)-S-oxide reductase MsrB"/>
    <property type="match status" value="1"/>
</dbReference>
<dbReference type="RefSeq" id="XP_017986500.1">
    <property type="nucleotide sequence ID" value="XM_018131612.1"/>
</dbReference>
<accession>A0A120K1K9</accession>
<dbReference type="Proteomes" id="UP000243052">
    <property type="component" value="Chromosome iii"/>
</dbReference>
<protein>
    <recommendedName>
        <fullName evidence="5">Peptide-methionine (R)-S-oxide reductase</fullName>
        <ecNumber evidence="5">1.8.4.12</ecNumber>
    </recommendedName>
</protein>
<comment type="similarity">
    <text evidence="1 5">Belongs to the MsrB Met sulfoxide reductase family.</text>
</comment>
<evidence type="ECO:0000256" key="5">
    <source>
        <dbReference type="RuleBase" id="RU365044"/>
    </source>
</evidence>
<keyword evidence="3 5" id="KW-0862">Zinc</keyword>
<dbReference type="GO" id="GO:0006979">
    <property type="term" value="P:response to oxidative stress"/>
    <property type="evidence" value="ECO:0007669"/>
    <property type="project" value="InterPro"/>
</dbReference>
<dbReference type="STRING" id="45286.A0A120K1K9"/>
<dbReference type="InterPro" id="IPR028427">
    <property type="entry name" value="Met_Sox_Rdtase_MsrB"/>
</dbReference>
<dbReference type="Gene3D" id="2.170.150.20">
    <property type="entry name" value="Peptide methionine sulfoxide reductase"/>
    <property type="match status" value="1"/>
</dbReference>
<evidence type="ECO:0000256" key="2">
    <source>
        <dbReference type="ARBA" id="ARBA00022723"/>
    </source>
</evidence>
<comment type="cofactor">
    <cofactor evidence="5">
        <name>Zn(2+)</name>
        <dbReference type="ChEBI" id="CHEBI:29105"/>
    </cofactor>
    <text evidence="5">Binds 1 zinc ion per subunit.</text>
</comment>
<dbReference type="EMBL" id="CP014243">
    <property type="protein sequence ID" value="AMD19504.1"/>
    <property type="molecule type" value="Genomic_DNA"/>
</dbReference>
<dbReference type="PANTHER" id="PTHR46081">
    <property type="entry name" value="PEPTIDE METHIONINE SULFOXIDE REDUCTASE 2"/>
    <property type="match status" value="1"/>
</dbReference>
<keyword evidence="4 5" id="KW-0560">Oxidoreductase</keyword>
<dbReference type="EC" id="1.8.4.12" evidence="5"/>
<dbReference type="AlphaFoldDB" id="A0A120K1K9"/>
<dbReference type="InterPro" id="IPR011057">
    <property type="entry name" value="Mss4-like_sf"/>
</dbReference>
<sequence>MFHRLLRAMPSKATMASSSWNPKLTQEQLLVLRDKFTEKPHTGAYLNNKEKGVYHCANCDQPLYKSTTKFDAGCGWPAFYEEIKSDALTYNRDTTHGMERTEICCSKCNGHLGHVFEGEGWKQRLGLPKDTRHCVNSCSLSFKKDY</sequence>
<dbReference type="PROSITE" id="PS51790">
    <property type="entry name" value="MSRB"/>
    <property type="match status" value="1"/>
</dbReference>
<dbReference type="GO" id="GO:0030091">
    <property type="term" value="P:protein repair"/>
    <property type="evidence" value="ECO:0007669"/>
    <property type="project" value="InterPro"/>
</dbReference>
<dbReference type="InterPro" id="IPR002579">
    <property type="entry name" value="Met_Sox_Rdtase_MsrB_dom"/>
</dbReference>
<evidence type="ECO:0000256" key="3">
    <source>
        <dbReference type="ARBA" id="ARBA00022833"/>
    </source>
</evidence>
<reference evidence="7 8" key="1">
    <citation type="submission" date="2016-01" db="EMBL/GenBank/DDBJ databases">
        <title>Genome sequence of the yeast Holleya sinecauda.</title>
        <authorList>
            <person name="Dietrich F.S."/>
        </authorList>
    </citation>
    <scope>NUCLEOTIDE SEQUENCE [LARGE SCALE GENOMIC DNA]</scope>
    <source>
        <strain evidence="7 8">ATCC 58844</strain>
    </source>
</reference>
<evidence type="ECO:0000259" key="6">
    <source>
        <dbReference type="PROSITE" id="PS51790"/>
    </source>
</evidence>
<evidence type="ECO:0000313" key="7">
    <source>
        <dbReference type="EMBL" id="AMD19504.1"/>
    </source>
</evidence>
<evidence type="ECO:0000256" key="4">
    <source>
        <dbReference type="ARBA" id="ARBA00023002"/>
    </source>
</evidence>
<feature type="domain" description="MsrB" evidence="6">
    <location>
        <begin position="17"/>
        <end position="145"/>
    </location>
</feature>
<keyword evidence="2 5" id="KW-0479">Metal-binding</keyword>
<dbReference type="SUPFAM" id="SSF51316">
    <property type="entry name" value="Mss4-like"/>
    <property type="match status" value="1"/>
</dbReference>
<dbReference type="GO" id="GO:0046872">
    <property type="term" value="F:metal ion binding"/>
    <property type="evidence" value="ECO:0007669"/>
    <property type="project" value="UniProtKB-KW"/>
</dbReference>
<comment type="catalytic activity">
    <reaction evidence="5">
        <text>L-methionyl-[protein] + [thioredoxin]-disulfide + H2O = L-methionyl-(R)-S-oxide-[protein] + [thioredoxin]-dithiol</text>
        <dbReference type="Rhea" id="RHEA:24164"/>
        <dbReference type="Rhea" id="RHEA-COMP:10698"/>
        <dbReference type="Rhea" id="RHEA-COMP:10700"/>
        <dbReference type="Rhea" id="RHEA-COMP:12313"/>
        <dbReference type="Rhea" id="RHEA-COMP:12314"/>
        <dbReference type="ChEBI" id="CHEBI:15377"/>
        <dbReference type="ChEBI" id="CHEBI:16044"/>
        <dbReference type="ChEBI" id="CHEBI:29950"/>
        <dbReference type="ChEBI" id="CHEBI:45764"/>
        <dbReference type="ChEBI" id="CHEBI:50058"/>
        <dbReference type="EC" id="1.8.4.12"/>
    </reaction>
</comment>
<dbReference type="GeneID" id="28722707"/>
<dbReference type="GO" id="GO:0033743">
    <property type="term" value="F:peptide-methionine (R)-S-oxide reductase activity"/>
    <property type="evidence" value="ECO:0007669"/>
    <property type="project" value="UniProtKB-EC"/>
</dbReference>
<evidence type="ECO:0000256" key="1">
    <source>
        <dbReference type="ARBA" id="ARBA00007174"/>
    </source>
</evidence>
<organism evidence="7 8">
    <name type="scientific">Eremothecium sinecaudum</name>
    <dbReference type="NCBI Taxonomy" id="45286"/>
    <lineage>
        <taxon>Eukaryota</taxon>
        <taxon>Fungi</taxon>
        <taxon>Dikarya</taxon>
        <taxon>Ascomycota</taxon>
        <taxon>Saccharomycotina</taxon>
        <taxon>Saccharomycetes</taxon>
        <taxon>Saccharomycetales</taxon>
        <taxon>Saccharomycetaceae</taxon>
        <taxon>Eremothecium</taxon>
    </lineage>
</organism>
<dbReference type="OrthoDB" id="44061at2759"/>
<gene>
    <name evidence="7" type="ORF">AW171_hschr31342</name>
</gene>
<dbReference type="PANTHER" id="PTHR46081:SF8">
    <property type="entry name" value="PEPTIDE METHIONINE SULFOXIDE REDUCTASE 2"/>
    <property type="match status" value="1"/>
</dbReference>
<dbReference type="Pfam" id="PF01641">
    <property type="entry name" value="SelR"/>
    <property type="match status" value="1"/>
</dbReference>
<proteinExistence type="inferred from homology"/>
<evidence type="ECO:0000313" key="8">
    <source>
        <dbReference type="Proteomes" id="UP000243052"/>
    </source>
</evidence>